<evidence type="ECO:0000313" key="2">
    <source>
        <dbReference type="Proteomes" id="UP001372834"/>
    </source>
</evidence>
<comment type="caution">
    <text evidence="1">The sequence shown here is derived from an EMBL/GenBank/DDBJ whole genome shotgun (WGS) entry which is preliminary data.</text>
</comment>
<sequence>MSVVVVVKVFTVMNVRFKKFSPKKATVVTLLLPCKKRYVRGGNLGASTVKTTSKSIREGRYRFQFEQANGIGEENRRKIDGKRKGLDLSSVAKGLPMRRNQSKLKLKQRSYQITCKPSTGSCRNYNITHILKGEERKGGKAGDDERIWQELGDENFGYFHHAGHEGRTGGRQMYTSVMSQVVSRCSVLTLDSSSSSECWAAACSGHNTAHSPLALSPTTHAAHNQHHITSSPHQCYPQENATPTQLFTRKAATQACDRDGRTHGQPAPSTAGTVVILGWDSG</sequence>
<reference evidence="1 2" key="1">
    <citation type="submission" date="2023-10" db="EMBL/GenBank/DDBJ databases">
        <title>Genomes of two closely related lineages of the louse Polyplax serrata with different host specificities.</title>
        <authorList>
            <person name="Martinu J."/>
            <person name="Tarabai H."/>
            <person name="Stefka J."/>
            <person name="Hypsa V."/>
        </authorList>
    </citation>
    <scope>NUCLEOTIDE SEQUENCE [LARGE SCALE GENOMIC DNA]</scope>
    <source>
        <strain evidence="1">HR10_N</strain>
    </source>
</reference>
<protein>
    <submittedName>
        <fullName evidence="1">Uncharacterized protein</fullName>
    </submittedName>
</protein>
<dbReference type="EMBL" id="JAWJWE010000005">
    <property type="protein sequence ID" value="KAK6634600.1"/>
    <property type="molecule type" value="Genomic_DNA"/>
</dbReference>
<dbReference type="AlphaFoldDB" id="A0AAN8Q3K7"/>
<name>A0AAN8Q3K7_POLSC</name>
<gene>
    <name evidence="1" type="ORF">RUM43_012001</name>
</gene>
<proteinExistence type="predicted"/>
<evidence type="ECO:0000313" key="1">
    <source>
        <dbReference type="EMBL" id="KAK6634600.1"/>
    </source>
</evidence>
<dbReference type="Proteomes" id="UP001372834">
    <property type="component" value="Unassembled WGS sequence"/>
</dbReference>
<organism evidence="1 2">
    <name type="scientific">Polyplax serrata</name>
    <name type="common">Common mouse louse</name>
    <dbReference type="NCBI Taxonomy" id="468196"/>
    <lineage>
        <taxon>Eukaryota</taxon>
        <taxon>Metazoa</taxon>
        <taxon>Ecdysozoa</taxon>
        <taxon>Arthropoda</taxon>
        <taxon>Hexapoda</taxon>
        <taxon>Insecta</taxon>
        <taxon>Pterygota</taxon>
        <taxon>Neoptera</taxon>
        <taxon>Paraneoptera</taxon>
        <taxon>Psocodea</taxon>
        <taxon>Troctomorpha</taxon>
        <taxon>Phthiraptera</taxon>
        <taxon>Anoplura</taxon>
        <taxon>Polyplacidae</taxon>
        <taxon>Polyplax</taxon>
    </lineage>
</organism>
<accession>A0AAN8Q3K7</accession>